<evidence type="ECO:0000313" key="2">
    <source>
        <dbReference type="Proteomes" id="UP000054270"/>
    </source>
</evidence>
<protein>
    <submittedName>
        <fullName evidence="1">Uncharacterized protein</fullName>
    </submittedName>
</protein>
<dbReference type="AlphaFoldDB" id="A0A0D2NDF0"/>
<dbReference type="EMBL" id="KN817609">
    <property type="protein sequence ID" value="KJA17104.1"/>
    <property type="molecule type" value="Genomic_DNA"/>
</dbReference>
<proteinExistence type="predicted"/>
<name>A0A0D2NDF0_HYPSF</name>
<accession>A0A0D2NDF0</accession>
<sequence length="320" mass="36103">MLPLTIALRLRTNLRQAARASTCRITGRSYSAGMPAPSLLTLRPERLADTGQEIIDLSGLTMKVVNVSVRHPRWPSPAGVRAAIKPTVRESTGRFPDGMMGFFYYHPGVPALAGGVRFRLCDSAAGFAAGRDLGGAYGPWQAQPVDLTAQAQYRAFIPLLLEERLVEEDVLVDAAKLTANALGRRYRLYSFSDPFLYDTRKTMYRFTFITRKSCHEHRFAHIFEDTRGYKNVFPYAGTFWARFEISTLREHATRGPCLLMRYLDTVEPVRCVVPRYDGYIGHPEPGAYIMRGGRPWFHPLKRSSGKFRDMMEQEGITPAS</sequence>
<gene>
    <name evidence="1" type="ORF">HYPSUDRAFT_219079</name>
</gene>
<evidence type="ECO:0000313" key="1">
    <source>
        <dbReference type="EMBL" id="KJA17104.1"/>
    </source>
</evidence>
<organism evidence="1 2">
    <name type="scientific">Hypholoma sublateritium (strain FD-334 SS-4)</name>
    <dbReference type="NCBI Taxonomy" id="945553"/>
    <lineage>
        <taxon>Eukaryota</taxon>
        <taxon>Fungi</taxon>
        <taxon>Dikarya</taxon>
        <taxon>Basidiomycota</taxon>
        <taxon>Agaricomycotina</taxon>
        <taxon>Agaricomycetes</taxon>
        <taxon>Agaricomycetidae</taxon>
        <taxon>Agaricales</taxon>
        <taxon>Agaricineae</taxon>
        <taxon>Strophariaceae</taxon>
        <taxon>Hypholoma</taxon>
    </lineage>
</organism>
<keyword evidence="2" id="KW-1185">Reference proteome</keyword>
<dbReference type="Proteomes" id="UP000054270">
    <property type="component" value="Unassembled WGS sequence"/>
</dbReference>
<dbReference type="OrthoDB" id="3067792at2759"/>
<reference evidence="2" key="1">
    <citation type="submission" date="2014-04" db="EMBL/GenBank/DDBJ databases">
        <title>Evolutionary Origins and Diversification of the Mycorrhizal Mutualists.</title>
        <authorList>
            <consortium name="DOE Joint Genome Institute"/>
            <consortium name="Mycorrhizal Genomics Consortium"/>
            <person name="Kohler A."/>
            <person name="Kuo A."/>
            <person name="Nagy L.G."/>
            <person name="Floudas D."/>
            <person name="Copeland A."/>
            <person name="Barry K.W."/>
            <person name="Cichocki N."/>
            <person name="Veneault-Fourrey C."/>
            <person name="LaButti K."/>
            <person name="Lindquist E.A."/>
            <person name="Lipzen A."/>
            <person name="Lundell T."/>
            <person name="Morin E."/>
            <person name="Murat C."/>
            <person name="Riley R."/>
            <person name="Ohm R."/>
            <person name="Sun H."/>
            <person name="Tunlid A."/>
            <person name="Henrissat B."/>
            <person name="Grigoriev I.V."/>
            <person name="Hibbett D.S."/>
            <person name="Martin F."/>
        </authorList>
    </citation>
    <scope>NUCLEOTIDE SEQUENCE [LARGE SCALE GENOMIC DNA]</scope>
    <source>
        <strain evidence="2">FD-334 SS-4</strain>
    </source>
</reference>